<dbReference type="STRING" id="1134510.O9A_00113"/>
<evidence type="ECO:0000256" key="1">
    <source>
        <dbReference type="SAM" id="Coils"/>
    </source>
</evidence>
<gene>
    <name evidence="2" type="ORF">O9A_00113</name>
</gene>
<dbReference type="HOGENOM" id="CLU_170379_1_0_5"/>
<feature type="coiled-coil region" evidence="1">
    <location>
        <begin position="35"/>
        <end position="90"/>
    </location>
</feature>
<comment type="caution">
    <text evidence="2">The sequence shown here is derived from an EMBL/GenBank/DDBJ whole genome shotgun (WGS) entry which is preliminary data.</text>
</comment>
<dbReference type="InterPro" id="IPR025310">
    <property type="entry name" value="DUF4164"/>
</dbReference>
<evidence type="ECO:0000313" key="3">
    <source>
        <dbReference type="Proteomes" id="UP000027015"/>
    </source>
</evidence>
<sequence>MEDVNIMNQETTVLSQTLEQLEKALRTLEIAIINRNAVIDKNNEWEEEIQRMNADRSRLAQALDKAEAQVERLESVNKEVSKRLIKAMETIRVVIDR</sequence>
<protein>
    <submittedName>
        <fullName evidence="2">Uncharacterized protein</fullName>
    </submittedName>
</protein>
<dbReference type="PATRIC" id="fig|1134510.3.peg.159"/>
<evidence type="ECO:0000313" key="2">
    <source>
        <dbReference type="EMBL" id="KEC56459.1"/>
    </source>
</evidence>
<proteinExistence type="predicted"/>
<reference evidence="2 3" key="1">
    <citation type="submission" date="2012-04" db="EMBL/GenBank/DDBJ databases">
        <title>The Genome Sequence of Bartonella koehlerae C-29.</title>
        <authorList>
            <consortium name="The Broad Institute Genome Sequencing Platform"/>
            <consortium name="The Broad Institute Genome Sequencing Center for Infectious Disease"/>
            <person name="Feldgarden M."/>
            <person name="Kirby J."/>
            <person name="Kosoy M."/>
            <person name="Birtles R."/>
            <person name="Probert W.S."/>
            <person name="Chiaraviglio L."/>
            <person name="Walker B."/>
            <person name="Young S.K."/>
            <person name="Zeng Q."/>
            <person name="Gargeya S."/>
            <person name="Fitzgerald M."/>
            <person name="Haas B."/>
            <person name="Abouelleil A."/>
            <person name="Alvarado L."/>
            <person name="Arachchi H.M."/>
            <person name="Berlin A.M."/>
            <person name="Chapman S.B."/>
            <person name="Goldberg J."/>
            <person name="Griggs A."/>
            <person name="Gujja S."/>
            <person name="Hansen M."/>
            <person name="Howarth C."/>
            <person name="Imamovic A."/>
            <person name="Larimer J."/>
            <person name="McCowen C."/>
            <person name="Montmayeur A."/>
            <person name="Murphy C."/>
            <person name="Neiman D."/>
            <person name="Pearson M."/>
            <person name="Priest M."/>
            <person name="Roberts A."/>
            <person name="Saif S."/>
            <person name="Shea T."/>
            <person name="Sisk P."/>
            <person name="Sykes S."/>
            <person name="Wortman J."/>
            <person name="Nusbaum C."/>
            <person name="Birren B."/>
        </authorList>
    </citation>
    <scope>NUCLEOTIDE SEQUENCE [LARGE SCALE GENOMIC DNA]</scope>
    <source>
        <strain evidence="2 3">C-29</strain>
    </source>
</reference>
<keyword evidence="1" id="KW-0175">Coiled coil</keyword>
<dbReference type="Proteomes" id="UP000027015">
    <property type="component" value="Unassembled WGS sequence"/>
</dbReference>
<name>A0A067W9F8_9HYPH</name>
<dbReference type="AlphaFoldDB" id="A0A067W9F8"/>
<dbReference type="eggNOG" id="ENOG50334CR">
    <property type="taxonomic scope" value="Bacteria"/>
</dbReference>
<dbReference type="EMBL" id="AHPL01000002">
    <property type="protein sequence ID" value="KEC56459.1"/>
    <property type="molecule type" value="Genomic_DNA"/>
</dbReference>
<dbReference type="Pfam" id="PF13747">
    <property type="entry name" value="DUF4164"/>
    <property type="match status" value="1"/>
</dbReference>
<keyword evidence="3" id="KW-1185">Reference proteome</keyword>
<organism evidence="2 3">
    <name type="scientific">Bartonella koehlerae C-29</name>
    <dbReference type="NCBI Taxonomy" id="1134510"/>
    <lineage>
        <taxon>Bacteria</taxon>
        <taxon>Pseudomonadati</taxon>
        <taxon>Pseudomonadota</taxon>
        <taxon>Alphaproteobacteria</taxon>
        <taxon>Hyphomicrobiales</taxon>
        <taxon>Bartonellaceae</taxon>
        <taxon>Bartonella</taxon>
    </lineage>
</organism>
<accession>A0A067W9F8</accession>